<dbReference type="AlphaFoldDB" id="D0WJ83"/>
<dbReference type="GO" id="GO:0016462">
    <property type="term" value="F:pyrophosphatase activity"/>
    <property type="evidence" value="ECO:0007669"/>
    <property type="project" value="TreeGrafter"/>
</dbReference>
<dbReference type="CDD" id="cd24054">
    <property type="entry name" value="ASKHA_NBD_AaPPX-GppA_MtPPX2-like"/>
    <property type="match status" value="1"/>
</dbReference>
<evidence type="ECO:0000313" key="2">
    <source>
        <dbReference type="EMBL" id="EEZ60431.1"/>
    </source>
</evidence>
<dbReference type="PANTHER" id="PTHR30005:SF13">
    <property type="entry name" value="EXOPOLYPHOSPHATASE 2"/>
    <property type="match status" value="1"/>
</dbReference>
<name>D0WJ83_SLAES</name>
<dbReference type="InterPro" id="IPR050273">
    <property type="entry name" value="GppA/Ppx_hydrolase"/>
</dbReference>
<organism evidence="2 3">
    <name type="scientific">Slackia exigua (strain ATCC 700122 / DSM 15923 / CIP 105133 / JCM 11022 / KCTC 5966 / S-7)</name>
    <dbReference type="NCBI Taxonomy" id="649764"/>
    <lineage>
        <taxon>Bacteria</taxon>
        <taxon>Bacillati</taxon>
        <taxon>Actinomycetota</taxon>
        <taxon>Coriobacteriia</taxon>
        <taxon>Eggerthellales</taxon>
        <taxon>Eggerthellaceae</taxon>
        <taxon>Slackia</taxon>
    </lineage>
</organism>
<dbReference type="Gene3D" id="3.30.420.40">
    <property type="match status" value="1"/>
</dbReference>
<evidence type="ECO:0000259" key="1">
    <source>
        <dbReference type="Pfam" id="PF02541"/>
    </source>
</evidence>
<feature type="domain" description="Ppx/GppA phosphatase N-terminal" evidence="1">
    <location>
        <begin position="29"/>
        <end position="326"/>
    </location>
</feature>
<dbReference type="HOGENOM" id="CLU_025908_1_2_11"/>
<dbReference type="PANTHER" id="PTHR30005">
    <property type="entry name" value="EXOPOLYPHOSPHATASE"/>
    <property type="match status" value="1"/>
</dbReference>
<dbReference type="InterPro" id="IPR003695">
    <property type="entry name" value="Ppx_GppA_N"/>
</dbReference>
<accession>D0WJ83</accession>
<dbReference type="InterPro" id="IPR043129">
    <property type="entry name" value="ATPase_NBD"/>
</dbReference>
<gene>
    <name evidence="2" type="ORF">HMPREF0762_01910</name>
</gene>
<dbReference type="Gene3D" id="3.30.420.150">
    <property type="entry name" value="Exopolyphosphatase. Domain 2"/>
    <property type="match status" value="1"/>
</dbReference>
<comment type="caution">
    <text evidence="2">The sequence shown here is derived from an EMBL/GenBank/DDBJ whole genome shotgun (WGS) entry which is preliminary data.</text>
</comment>
<dbReference type="Proteomes" id="UP000006001">
    <property type="component" value="Unassembled WGS sequence"/>
</dbReference>
<protein>
    <submittedName>
        <fullName evidence="2">Ppx/GppA phosphatase family protein</fullName>
    </submittedName>
</protein>
<dbReference type="eggNOG" id="COG0248">
    <property type="taxonomic scope" value="Bacteria"/>
</dbReference>
<evidence type="ECO:0000313" key="3">
    <source>
        <dbReference type="Proteomes" id="UP000006001"/>
    </source>
</evidence>
<proteinExistence type="predicted"/>
<dbReference type="STRING" id="649764.HMPREF0762_01910"/>
<reference evidence="2" key="1">
    <citation type="submission" date="2009-10" db="EMBL/GenBank/DDBJ databases">
        <authorList>
            <person name="Weinstock G."/>
            <person name="Sodergren E."/>
            <person name="Clifton S."/>
            <person name="Fulton L."/>
            <person name="Fulton B."/>
            <person name="Courtney L."/>
            <person name="Fronick C."/>
            <person name="Harrison M."/>
            <person name="Strong C."/>
            <person name="Farmer C."/>
            <person name="Delahaunty K."/>
            <person name="Markovic C."/>
            <person name="Hall O."/>
            <person name="Minx P."/>
            <person name="Tomlinson C."/>
            <person name="Mitreva M."/>
            <person name="Nelson J."/>
            <person name="Hou S."/>
            <person name="Wollam A."/>
            <person name="Pepin K.H."/>
            <person name="Johnson M."/>
            <person name="Bhonagiri V."/>
            <person name="Nash W.E."/>
            <person name="Warren W."/>
            <person name="Chinwalla A."/>
            <person name="Mardis E.R."/>
            <person name="Wilson R.K."/>
        </authorList>
    </citation>
    <scope>NUCLEOTIDE SEQUENCE [LARGE SCALE GENOMIC DNA]</scope>
    <source>
        <strain evidence="2">ATCC 700122</strain>
    </source>
</reference>
<dbReference type="EMBL" id="ACUX02000019">
    <property type="protein sequence ID" value="EEZ60431.1"/>
    <property type="molecule type" value="Genomic_DNA"/>
</dbReference>
<dbReference type="Pfam" id="PF02541">
    <property type="entry name" value="Ppx-GppA"/>
    <property type="match status" value="1"/>
</dbReference>
<dbReference type="SUPFAM" id="SSF53067">
    <property type="entry name" value="Actin-like ATPase domain"/>
    <property type="match status" value="2"/>
</dbReference>
<sequence>MPAIAQQDRGARMRIAAIDIGTVTSRLFIADVDASGVRPVERMSVITNLGEGVDATGRLSSEAIDRTIGRIAQYRRRIDACGEEGVPVDRVVAVATSASRDAENSADFAARLEGIGITLSVIPGEREAELSFLGAANGYRGRNVAVVDIGGGSTEVVFGRAEGAPDQMVPHVNISARRSFDVGCRRMAERFLADDPPAPRQIADARGWVESEMADFLRASLRACPIDELVAVAGTPTSVVAVRDRLVPYDRERVHGAVVTRDELEKVSRDMCALTLEARMRVPGLQPQRASVFPSGLVILSAVMDMLGARSFRASEADLLLGIVLDAARGLGEIRADFRMA</sequence>
<keyword evidence="3" id="KW-1185">Reference proteome</keyword>